<name>A0A813MCX0_9BILA</name>
<feature type="domain" description="IF rod" evidence="5">
    <location>
        <begin position="96"/>
        <end position="449"/>
    </location>
</feature>
<evidence type="ECO:0000256" key="3">
    <source>
        <dbReference type="RuleBase" id="RU000685"/>
    </source>
</evidence>
<dbReference type="PANTHER" id="PTHR45721">
    <property type="entry name" value="LAMIN DM0-RELATED"/>
    <property type="match status" value="1"/>
</dbReference>
<accession>A0A813MCX0</accession>
<organism evidence="6 7">
    <name type="scientific">Brachionus calyciflorus</name>
    <dbReference type="NCBI Taxonomy" id="104777"/>
    <lineage>
        <taxon>Eukaryota</taxon>
        <taxon>Metazoa</taxon>
        <taxon>Spiralia</taxon>
        <taxon>Gnathifera</taxon>
        <taxon>Rotifera</taxon>
        <taxon>Eurotatoria</taxon>
        <taxon>Monogononta</taxon>
        <taxon>Pseudotrocha</taxon>
        <taxon>Ploima</taxon>
        <taxon>Brachionidae</taxon>
        <taxon>Brachionus</taxon>
    </lineage>
</organism>
<dbReference type="SUPFAM" id="SSF64593">
    <property type="entry name" value="Intermediate filament protein, coiled coil region"/>
    <property type="match status" value="2"/>
</dbReference>
<dbReference type="InterPro" id="IPR018039">
    <property type="entry name" value="IF_conserved"/>
</dbReference>
<comment type="similarity">
    <text evidence="3">Belongs to the intermediate filament family.</text>
</comment>
<dbReference type="GO" id="GO:0031507">
    <property type="term" value="P:heterochromatin formation"/>
    <property type="evidence" value="ECO:0007669"/>
    <property type="project" value="TreeGrafter"/>
</dbReference>
<protein>
    <recommendedName>
        <fullName evidence="5">IF rod domain-containing protein</fullName>
    </recommendedName>
</protein>
<evidence type="ECO:0000256" key="2">
    <source>
        <dbReference type="ARBA" id="ARBA00023054"/>
    </source>
</evidence>
<dbReference type="GO" id="GO:0090435">
    <property type="term" value="P:protein localization to nuclear envelope"/>
    <property type="evidence" value="ECO:0007669"/>
    <property type="project" value="TreeGrafter"/>
</dbReference>
<dbReference type="PROSITE" id="PS51842">
    <property type="entry name" value="IF_ROD_2"/>
    <property type="match status" value="1"/>
</dbReference>
<dbReference type="Gene3D" id="1.20.5.170">
    <property type="match status" value="1"/>
</dbReference>
<dbReference type="Gene3D" id="1.20.5.500">
    <property type="entry name" value="Single helix bin"/>
    <property type="match status" value="1"/>
</dbReference>
<keyword evidence="7" id="KW-1185">Reference proteome</keyword>
<dbReference type="GO" id="GO:0051664">
    <property type="term" value="P:nuclear pore localization"/>
    <property type="evidence" value="ECO:0007669"/>
    <property type="project" value="TreeGrafter"/>
</dbReference>
<dbReference type="Proteomes" id="UP000663879">
    <property type="component" value="Unassembled WGS sequence"/>
</dbReference>
<dbReference type="GO" id="GO:0005200">
    <property type="term" value="F:structural constituent of cytoskeleton"/>
    <property type="evidence" value="ECO:0007669"/>
    <property type="project" value="TreeGrafter"/>
</dbReference>
<dbReference type="GO" id="GO:0007097">
    <property type="term" value="P:nuclear migration"/>
    <property type="evidence" value="ECO:0007669"/>
    <property type="project" value="TreeGrafter"/>
</dbReference>
<feature type="coiled-coil region" evidence="4">
    <location>
        <begin position="86"/>
        <end position="327"/>
    </location>
</feature>
<evidence type="ECO:0000256" key="1">
    <source>
        <dbReference type="ARBA" id="ARBA00022754"/>
    </source>
</evidence>
<evidence type="ECO:0000256" key="4">
    <source>
        <dbReference type="SAM" id="Coils"/>
    </source>
</evidence>
<dbReference type="OrthoDB" id="2441647at2759"/>
<dbReference type="Gene3D" id="1.20.5.1160">
    <property type="entry name" value="Vasodilator-stimulated phosphoprotein"/>
    <property type="match status" value="1"/>
</dbReference>
<dbReference type="EMBL" id="CAJNOC010000162">
    <property type="protein sequence ID" value="CAF0721211.1"/>
    <property type="molecule type" value="Genomic_DNA"/>
</dbReference>
<reference evidence="6" key="1">
    <citation type="submission" date="2021-02" db="EMBL/GenBank/DDBJ databases">
        <authorList>
            <person name="Nowell W R."/>
        </authorList>
    </citation>
    <scope>NUCLEOTIDE SEQUENCE</scope>
    <source>
        <strain evidence="6">Ploen Becks lab</strain>
    </source>
</reference>
<keyword evidence="2 4" id="KW-0175">Coiled coil</keyword>
<keyword evidence="1 3" id="KW-0403">Intermediate filament</keyword>
<dbReference type="PANTHER" id="PTHR45721:SF12">
    <property type="entry name" value="INTERMEDIATE FILAMENT PROTEIN IFA-1"/>
    <property type="match status" value="1"/>
</dbReference>
<dbReference type="GO" id="GO:0005882">
    <property type="term" value="C:intermediate filament"/>
    <property type="evidence" value="ECO:0007669"/>
    <property type="project" value="UniProtKB-KW"/>
</dbReference>
<evidence type="ECO:0000259" key="5">
    <source>
        <dbReference type="PROSITE" id="PS51842"/>
    </source>
</evidence>
<proteinExistence type="inferred from homology"/>
<dbReference type="SMART" id="SM01391">
    <property type="entry name" value="Filament"/>
    <property type="match status" value="1"/>
</dbReference>
<dbReference type="InterPro" id="IPR039008">
    <property type="entry name" value="IF_rod_dom"/>
</dbReference>
<feature type="coiled-coil region" evidence="4">
    <location>
        <begin position="361"/>
        <end position="441"/>
    </location>
</feature>
<comment type="caution">
    <text evidence="6">The sequence shown here is derived from an EMBL/GenBank/DDBJ whole genome shotgun (WGS) entry which is preliminary data.</text>
</comment>
<evidence type="ECO:0000313" key="7">
    <source>
        <dbReference type="Proteomes" id="UP000663879"/>
    </source>
</evidence>
<gene>
    <name evidence="6" type="ORF">OXX778_LOCUS2171</name>
</gene>
<dbReference type="GO" id="GO:0006998">
    <property type="term" value="P:nuclear envelope organization"/>
    <property type="evidence" value="ECO:0007669"/>
    <property type="project" value="TreeGrafter"/>
</dbReference>
<evidence type="ECO:0000313" key="6">
    <source>
        <dbReference type="EMBL" id="CAF0721211.1"/>
    </source>
</evidence>
<sequence>MSTQTSSSAKIIRETKSQEFDDSLSAVYSYKSHITPRSTTISRRNAGPGRTIVQTVYSSNTGFGATSGAGNFLYGGVPLKPKNAAVVAIAENREKEKRELSQLNDKFASYVERVRFLEVHNKKLQMELEALKNRAGGESGKIREMYEIELREAKHLIDETSKDKANAELKAKACEEDAERFKRRYNDVLNNRNADKARIDELNKQIADNEAEINLLKRRLGDLEDEAKRYKIETQRLLGEIQRITAELDSETLQRVQLENEKNGLEEELSFLRQMHAQELEDLRQKSFLDVGLDSSQFFKSELANAIREIRNEYEQINNNQRTEMEQWYRMKIQEVQTRGRPDSADTVIAREETRKLRLAVSDQRREIANMKARNAELDARIKEIEELLLAEQKDGQALIDEKEVEIKELRRRQQELLADYEELTKMKTTLEEEIQTYRRLLEGEGEKEGLKQVVEGIEERARQTMYNAPAAGYGTSYSLSIQSSSGGGRYAAGSSTASLNSTRTTTGGTISKLKFAY</sequence>
<dbReference type="PROSITE" id="PS00226">
    <property type="entry name" value="IF_ROD_1"/>
    <property type="match status" value="1"/>
</dbReference>
<dbReference type="Pfam" id="PF00038">
    <property type="entry name" value="Filament"/>
    <property type="match status" value="1"/>
</dbReference>
<dbReference type="GO" id="GO:0005652">
    <property type="term" value="C:nuclear lamina"/>
    <property type="evidence" value="ECO:0007669"/>
    <property type="project" value="TreeGrafter"/>
</dbReference>
<dbReference type="AlphaFoldDB" id="A0A813MCX0"/>